<dbReference type="EMBL" id="JAQQPM010000006">
    <property type="protein sequence ID" value="KAK2072763.1"/>
    <property type="molecule type" value="Genomic_DNA"/>
</dbReference>
<dbReference type="Proteomes" id="UP001217918">
    <property type="component" value="Unassembled WGS sequence"/>
</dbReference>
<feature type="region of interest" description="Disordered" evidence="1">
    <location>
        <begin position="109"/>
        <end position="155"/>
    </location>
</feature>
<dbReference type="AlphaFoldDB" id="A0AAD9I858"/>
<organism evidence="2 3">
    <name type="scientific">Phyllachora maydis</name>
    <dbReference type="NCBI Taxonomy" id="1825666"/>
    <lineage>
        <taxon>Eukaryota</taxon>
        <taxon>Fungi</taxon>
        <taxon>Dikarya</taxon>
        <taxon>Ascomycota</taxon>
        <taxon>Pezizomycotina</taxon>
        <taxon>Sordariomycetes</taxon>
        <taxon>Sordariomycetidae</taxon>
        <taxon>Phyllachorales</taxon>
        <taxon>Phyllachoraceae</taxon>
        <taxon>Phyllachora</taxon>
    </lineage>
</organism>
<gene>
    <name evidence="2" type="ORF">P8C59_007098</name>
</gene>
<evidence type="ECO:0000256" key="1">
    <source>
        <dbReference type="SAM" id="MobiDB-lite"/>
    </source>
</evidence>
<accession>A0AAD9I858</accession>
<evidence type="ECO:0000313" key="2">
    <source>
        <dbReference type="EMBL" id="KAK2072763.1"/>
    </source>
</evidence>
<evidence type="ECO:0000313" key="3">
    <source>
        <dbReference type="Proteomes" id="UP001217918"/>
    </source>
</evidence>
<protein>
    <submittedName>
        <fullName evidence="2">Uncharacterized protein</fullName>
    </submittedName>
</protein>
<name>A0AAD9I858_9PEZI</name>
<sequence>MASLASLAGLRFSRARANNEALYPGNPAPATENNNNSPPLKMNDCQITVATTAIETAIKAATGAIAIAPIAPSSSALPAVNAPASSAPPSANIFAPFLRGLNNSQYAPLSQKNTKNVEKKSEKNTGGKGNVNNTPKTSQAALATEKTAKTAKTASSPLKLALTLSSLLD</sequence>
<feature type="compositionally biased region" description="Basic and acidic residues" evidence="1">
    <location>
        <begin position="115"/>
        <end position="125"/>
    </location>
</feature>
<comment type="caution">
    <text evidence="2">The sequence shown here is derived from an EMBL/GenBank/DDBJ whole genome shotgun (WGS) entry which is preliminary data.</text>
</comment>
<feature type="compositionally biased region" description="Low complexity" evidence="1">
    <location>
        <begin position="130"/>
        <end position="155"/>
    </location>
</feature>
<reference evidence="2" key="1">
    <citation type="journal article" date="2023" name="Mol. Plant Microbe Interact.">
        <title>Elucidating the Obligate Nature and Biological Capacity of an Invasive Fungal Corn Pathogen.</title>
        <authorList>
            <person name="MacCready J.S."/>
            <person name="Roggenkamp E.M."/>
            <person name="Gdanetz K."/>
            <person name="Chilvers M.I."/>
        </authorList>
    </citation>
    <scope>NUCLEOTIDE SEQUENCE</scope>
    <source>
        <strain evidence="2">PM02</strain>
    </source>
</reference>
<proteinExistence type="predicted"/>
<keyword evidence="3" id="KW-1185">Reference proteome</keyword>